<keyword evidence="1 2" id="KW-0808">Transferase</keyword>
<dbReference type="InterPro" id="IPR001441">
    <property type="entry name" value="UPP_synth-like"/>
</dbReference>
<dbReference type="HAMAP" id="MF_01139">
    <property type="entry name" value="ISPT"/>
    <property type="match status" value="1"/>
</dbReference>
<evidence type="ECO:0000256" key="1">
    <source>
        <dbReference type="ARBA" id="ARBA00022679"/>
    </source>
</evidence>
<evidence type="ECO:0000313" key="4">
    <source>
        <dbReference type="EMBL" id="CUQ80783.1"/>
    </source>
</evidence>
<accession>A0A174Z052</accession>
<dbReference type="NCBIfam" id="NF011405">
    <property type="entry name" value="PRK14830.1"/>
    <property type="match status" value="1"/>
</dbReference>
<reference evidence="10 11" key="2">
    <citation type="submission" date="2018-08" db="EMBL/GenBank/DDBJ databases">
        <title>A genome reference for cultivated species of the human gut microbiota.</title>
        <authorList>
            <person name="Zou Y."/>
            <person name="Xue W."/>
            <person name="Luo G."/>
        </authorList>
    </citation>
    <scope>NUCLEOTIDE SEQUENCE [LARGE SCALE GENOMIC DNA]</scope>
    <source>
        <strain evidence="7 10">AF36-7BH</strain>
        <strain evidence="6 11">AM37-3BH</strain>
    </source>
</reference>
<feature type="binding site" evidence="2">
    <location>
        <position position="208"/>
    </location>
    <ligand>
        <name>Mg(2+)</name>
        <dbReference type="ChEBI" id="CHEBI:18420"/>
    </ligand>
</feature>
<sequence length="244" mass="28226">MDTFNESLGLKIPGHVAVILDGNGRWAKKRHLPRTMGHVQGSKVVEDMLYVVDELGVKYFTVYAFSTENWKRSTEEVSTLMGILRTYLKDCVKKSMKNNVRCRVIGRKDELSQDIIDSINNLEEKTKNNTGLNFTIAINYGGRDEITRAVRKIAGKVSEGSLKPEDIDEDTISNNLDTWELPDPDLLIRTSGEQRLSNYLCWQLAYTEFYFTDIYWPDFDREELIKAFEKYNKTERRFGGVKEE</sequence>
<dbReference type="EMBL" id="WKRD01000002">
    <property type="protein sequence ID" value="MSC56223.1"/>
    <property type="molecule type" value="Genomic_DNA"/>
</dbReference>
<keyword evidence="2" id="KW-0479">Metal-binding</keyword>
<feature type="binding site" evidence="2">
    <location>
        <position position="21"/>
    </location>
    <ligand>
        <name>Mg(2+)</name>
        <dbReference type="ChEBI" id="CHEBI:18420"/>
    </ligand>
</feature>
<dbReference type="OrthoDB" id="4191603at2"/>
<dbReference type="EMBL" id="QSHM01000015">
    <property type="protein sequence ID" value="RHC12007.1"/>
    <property type="molecule type" value="Genomic_DNA"/>
</dbReference>
<feature type="active site" description="Proton acceptor" evidence="2">
    <location>
        <position position="69"/>
    </location>
</feature>
<dbReference type="GO" id="GO:0016094">
    <property type="term" value="P:polyprenol biosynthetic process"/>
    <property type="evidence" value="ECO:0007669"/>
    <property type="project" value="TreeGrafter"/>
</dbReference>
<comment type="similarity">
    <text evidence="2">Belongs to the UPP synthase family.</text>
</comment>
<dbReference type="FunFam" id="3.40.1180.10:FF:000001">
    <property type="entry name" value="(2E,6E)-farnesyl-diphosphate-specific ditrans,polycis-undecaprenyl-diphosphate synthase"/>
    <property type="match status" value="1"/>
</dbReference>
<dbReference type="InterPro" id="IPR036424">
    <property type="entry name" value="UPP_synth-like_sf"/>
</dbReference>
<evidence type="ECO:0000313" key="3">
    <source>
        <dbReference type="EMBL" id="CUQ76761.1"/>
    </source>
</evidence>
<comment type="cofactor">
    <cofactor evidence="2">
        <name>Mg(2+)</name>
        <dbReference type="ChEBI" id="CHEBI:18420"/>
    </cofactor>
    <text evidence="2">Binds 2 magnesium ions per subunit.</text>
</comment>
<evidence type="ECO:0000313" key="12">
    <source>
        <dbReference type="Proteomes" id="UP000481964"/>
    </source>
</evidence>
<evidence type="ECO:0000313" key="11">
    <source>
        <dbReference type="Proteomes" id="UP000285844"/>
    </source>
</evidence>
<dbReference type="Proteomes" id="UP000285201">
    <property type="component" value="Unassembled WGS sequence"/>
</dbReference>
<dbReference type="RefSeq" id="WP_022097317.1">
    <property type="nucleotide sequence ID" value="NZ_CABIXW010000002.1"/>
</dbReference>
<dbReference type="EMBL" id="CZBV01000002">
    <property type="protein sequence ID" value="CUQ80783.1"/>
    <property type="molecule type" value="Genomic_DNA"/>
</dbReference>
<name>A0A174Z052_9FIRM</name>
<feature type="binding site" evidence="2">
    <location>
        <position position="72"/>
    </location>
    <ligand>
        <name>substrate</name>
    </ligand>
</feature>
<reference evidence="8 9" key="1">
    <citation type="submission" date="2015-09" db="EMBL/GenBank/DDBJ databases">
        <authorList>
            <consortium name="Pathogen Informatics"/>
        </authorList>
    </citation>
    <scope>NUCLEOTIDE SEQUENCE [LARGE SCALE GENOMIC DNA]</scope>
    <source>
        <strain evidence="3 8">2789STDY5834875</strain>
        <strain evidence="4 9">2789STDY5834878</strain>
    </source>
</reference>
<reference evidence="5 12" key="3">
    <citation type="journal article" date="2019" name="Nat. Med.">
        <title>A library of human gut bacterial isolates paired with longitudinal multiomics data enables mechanistic microbiome research.</title>
        <authorList>
            <person name="Poyet M."/>
            <person name="Groussin M."/>
            <person name="Gibbons S.M."/>
            <person name="Avila-Pacheco J."/>
            <person name="Jiang X."/>
            <person name="Kearney S.M."/>
            <person name="Perrotta A.R."/>
            <person name="Berdy B."/>
            <person name="Zhao S."/>
            <person name="Lieberman T.D."/>
            <person name="Swanson P.K."/>
            <person name="Smith M."/>
            <person name="Roesemann S."/>
            <person name="Alexander J.E."/>
            <person name="Rich S.A."/>
            <person name="Livny J."/>
            <person name="Vlamakis H."/>
            <person name="Clish C."/>
            <person name="Bullock K."/>
            <person name="Deik A."/>
            <person name="Scott J."/>
            <person name="Pierce K.A."/>
            <person name="Xavier R.J."/>
            <person name="Alm E.J."/>
        </authorList>
    </citation>
    <scope>NUCLEOTIDE SEQUENCE [LARGE SCALE GENOMIC DNA]</scope>
    <source>
        <strain evidence="5 12">BIOML-A1</strain>
    </source>
</reference>
<evidence type="ECO:0000313" key="7">
    <source>
        <dbReference type="EMBL" id="RHL65472.1"/>
    </source>
</evidence>
<dbReference type="Pfam" id="PF01255">
    <property type="entry name" value="Prenyltransf"/>
    <property type="match status" value="1"/>
</dbReference>
<dbReference type="Proteomes" id="UP000095621">
    <property type="component" value="Unassembled WGS sequence"/>
</dbReference>
<dbReference type="NCBIfam" id="TIGR00055">
    <property type="entry name" value="uppS"/>
    <property type="match status" value="1"/>
</dbReference>
<dbReference type="Gene3D" id="3.40.1180.10">
    <property type="entry name" value="Decaprenyl diphosphate synthase-like"/>
    <property type="match status" value="1"/>
</dbReference>
<evidence type="ECO:0000313" key="10">
    <source>
        <dbReference type="Proteomes" id="UP000285201"/>
    </source>
</evidence>
<evidence type="ECO:0000313" key="8">
    <source>
        <dbReference type="Proteomes" id="UP000095621"/>
    </source>
</evidence>
<feature type="binding site" evidence="2">
    <location>
        <position position="38"/>
    </location>
    <ligand>
        <name>substrate</name>
    </ligand>
</feature>
<dbReference type="EMBL" id="CZBU01000003">
    <property type="protein sequence ID" value="CUQ76761.1"/>
    <property type="molecule type" value="Genomic_DNA"/>
</dbReference>
<feature type="binding site" evidence="2">
    <location>
        <begin position="22"/>
        <end position="25"/>
    </location>
    <ligand>
        <name>substrate</name>
    </ligand>
</feature>
<proteinExistence type="inferred from homology"/>
<evidence type="ECO:0000313" key="6">
    <source>
        <dbReference type="EMBL" id="RHC12007.1"/>
    </source>
</evidence>
<feature type="binding site" evidence="2">
    <location>
        <begin position="195"/>
        <end position="197"/>
    </location>
    <ligand>
        <name>substrate</name>
    </ligand>
</feature>
<dbReference type="Proteomes" id="UP000481964">
    <property type="component" value="Unassembled WGS sequence"/>
</dbReference>
<dbReference type="PANTHER" id="PTHR10291:SF0">
    <property type="entry name" value="DEHYDRODOLICHYL DIPHOSPHATE SYNTHASE 2"/>
    <property type="match status" value="1"/>
</dbReference>
<protein>
    <recommendedName>
        <fullName evidence="2">Isoprenyl transferase</fullName>
        <ecNumber evidence="2">2.5.1.-</ecNumber>
    </recommendedName>
</protein>
<dbReference type="EC" id="2.5.1.-" evidence="2"/>
<dbReference type="SUPFAM" id="SSF64005">
    <property type="entry name" value="Undecaprenyl diphosphate synthase"/>
    <property type="match status" value="1"/>
</dbReference>
<dbReference type="GO" id="GO:0045547">
    <property type="term" value="F:ditrans,polycis-polyprenyl diphosphate synthase [(2E,6E)-farnesyl diphosphate specific] activity"/>
    <property type="evidence" value="ECO:0007669"/>
    <property type="project" value="TreeGrafter"/>
</dbReference>
<dbReference type="GO" id="GO:0000287">
    <property type="term" value="F:magnesium ion binding"/>
    <property type="evidence" value="ECO:0007669"/>
    <property type="project" value="UniProtKB-UniRule"/>
</dbReference>
<feature type="binding site" evidence="2">
    <location>
        <position position="26"/>
    </location>
    <ligand>
        <name>substrate</name>
    </ligand>
</feature>
<feature type="active site" evidence="2">
    <location>
        <position position="21"/>
    </location>
</feature>
<dbReference type="AlphaFoldDB" id="A0A174Z052"/>
<gene>
    <name evidence="4" type="primary">uppS</name>
    <name evidence="7" type="ORF">DW007_13335</name>
    <name evidence="6" type="ORF">DW858_11520</name>
    <name evidence="3" type="ORF">ERS852490_01235</name>
    <name evidence="4" type="ORF">ERS852492_00569</name>
    <name evidence="5" type="ORF">GKE48_01985</name>
</gene>
<dbReference type="CDD" id="cd00475">
    <property type="entry name" value="Cis_IPPS"/>
    <property type="match status" value="1"/>
</dbReference>
<evidence type="ECO:0000313" key="5">
    <source>
        <dbReference type="EMBL" id="MSC56223.1"/>
    </source>
</evidence>
<dbReference type="EMBL" id="QROY01000015">
    <property type="protein sequence ID" value="RHL65472.1"/>
    <property type="molecule type" value="Genomic_DNA"/>
</dbReference>
<feature type="binding site" evidence="2">
    <location>
        <begin position="66"/>
        <end position="68"/>
    </location>
    <ligand>
        <name>substrate</name>
    </ligand>
</feature>
<comment type="subunit">
    <text evidence="2">Homodimer.</text>
</comment>
<feature type="binding site" evidence="2">
    <location>
        <position position="70"/>
    </location>
    <ligand>
        <name>substrate</name>
    </ligand>
</feature>
<feature type="binding site" evidence="2">
    <location>
        <position position="189"/>
    </location>
    <ligand>
        <name>substrate</name>
    </ligand>
</feature>
<comment type="function">
    <text evidence="2">Catalyzes the condensation of isopentenyl diphosphate (IPP) with allylic pyrophosphates generating different type of terpenoids.</text>
</comment>
<evidence type="ECO:0000313" key="9">
    <source>
        <dbReference type="Proteomes" id="UP000095780"/>
    </source>
</evidence>
<feature type="binding site" evidence="2">
    <location>
        <position position="34"/>
    </location>
    <ligand>
        <name>substrate</name>
    </ligand>
</feature>
<keyword evidence="2" id="KW-0460">Magnesium</keyword>
<dbReference type="PANTHER" id="PTHR10291">
    <property type="entry name" value="DEHYDRODOLICHYL DIPHOSPHATE SYNTHASE FAMILY MEMBER"/>
    <property type="match status" value="1"/>
</dbReference>
<evidence type="ECO:0000256" key="2">
    <source>
        <dbReference type="HAMAP-Rule" id="MF_01139"/>
    </source>
</evidence>
<dbReference type="Proteomes" id="UP000095780">
    <property type="component" value="Unassembled WGS sequence"/>
</dbReference>
<dbReference type="Proteomes" id="UP000285844">
    <property type="component" value="Unassembled WGS sequence"/>
</dbReference>
<organism evidence="4 9">
    <name type="scientific">Lachnospira eligens</name>
    <dbReference type="NCBI Taxonomy" id="39485"/>
    <lineage>
        <taxon>Bacteria</taxon>
        <taxon>Bacillati</taxon>
        <taxon>Bacillota</taxon>
        <taxon>Clostridia</taxon>
        <taxon>Lachnospirales</taxon>
        <taxon>Lachnospiraceae</taxon>
        <taxon>Lachnospira</taxon>
    </lineage>
</organism>